<dbReference type="AlphaFoldDB" id="A0A6J8BVM3"/>
<organism evidence="1 2">
    <name type="scientific">Mytilus coruscus</name>
    <name type="common">Sea mussel</name>
    <dbReference type="NCBI Taxonomy" id="42192"/>
    <lineage>
        <taxon>Eukaryota</taxon>
        <taxon>Metazoa</taxon>
        <taxon>Spiralia</taxon>
        <taxon>Lophotrochozoa</taxon>
        <taxon>Mollusca</taxon>
        <taxon>Bivalvia</taxon>
        <taxon>Autobranchia</taxon>
        <taxon>Pteriomorphia</taxon>
        <taxon>Mytilida</taxon>
        <taxon>Mytiloidea</taxon>
        <taxon>Mytilidae</taxon>
        <taxon>Mytilinae</taxon>
        <taxon>Mytilus</taxon>
    </lineage>
</organism>
<evidence type="ECO:0000313" key="2">
    <source>
        <dbReference type="Proteomes" id="UP000507470"/>
    </source>
</evidence>
<dbReference type="EMBL" id="CACVKT020004023">
    <property type="protein sequence ID" value="CAC5387702.1"/>
    <property type="molecule type" value="Genomic_DNA"/>
</dbReference>
<dbReference type="Proteomes" id="UP000507470">
    <property type="component" value="Unassembled WGS sequence"/>
</dbReference>
<dbReference type="OrthoDB" id="10534529at2759"/>
<keyword evidence="2" id="KW-1185">Reference proteome</keyword>
<gene>
    <name evidence="1" type="ORF">MCOR_23000</name>
</gene>
<proteinExistence type="predicted"/>
<reference evidence="1 2" key="1">
    <citation type="submission" date="2020-06" db="EMBL/GenBank/DDBJ databases">
        <authorList>
            <person name="Li R."/>
            <person name="Bekaert M."/>
        </authorList>
    </citation>
    <scope>NUCLEOTIDE SEQUENCE [LARGE SCALE GENOMIC DNA]</scope>
    <source>
        <strain evidence="2">wild</strain>
    </source>
</reference>
<protein>
    <submittedName>
        <fullName evidence="1">Uncharacterized protein</fullName>
    </submittedName>
</protein>
<accession>A0A6J8BVM3</accession>
<evidence type="ECO:0000313" key="1">
    <source>
        <dbReference type="EMBL" id="CAC5387702.1"/>
    </source>
</evidence>
<name>A0A6J8BVM3_MYTCO</name>
<sequence>MPLSKGKRKRGLKLTLYKKRCRYKFPISPLMKRTKTFGNTPVFKYLSQKSPHIFKNSLSPIKTSTPIRRNLFTQNDEKFKTTKADLQNLLFTNIDYSHDNLEEDHNVDHVVDNEEDIEEDHVVDHIEDLEELYKVFQSALDKLSVAEKIAQKNVLMFDDKKVRKWGDVDLLGFEDGQSLQDRKEIHANEIKAISKLVELIRNINRIDPFVKNTQLHERLLKKCFEKISSNIWKLREFKK</sequence>